<name>A0A3L6DRE5_MAIZE</name>
<dbReference type="EMBL" id="NCVQ01000009">
    <property type="protein sequence ID" value="PWZ11215.1"/>
    <property type="molecule type" value="Genomic_DNA"/>
</dbReference>
<dbReference type="AlphaFoldDB" id="A0A3L6DRE5"/>
<sequence length="68" mass="7425">MLKHLFMATATGDEDPTCSCTPNSLTPAPPLFSKAAVVLLCPPQVLELWPLFPQLEHFLAMGGERQES</sequence>
<gene>
    <name evidence="1" type="ORF">Zm00014a_029256</name>
</gene>
<proteinExistence type="predicted"/>
<accession>A0A3L6DRE5</accession>
<evidence type="ECO:0000313" key="2">
    <source>
        <dbReference type="Proteomes" id="UP000251960"/>
    </source>
</evidence>
<evidence type="ECO:0000313" key="1">
    <source>
        <dbReference type="EMBL" id="PWZ11215.1"/>
    </source>
</evidence>
<comment type="caution">
    <text evidence="1">The sequence shown here is derived from an EMBL/GenBank/DDBJ whole genome shotgun (WGS) entry which is preliminary data.</text>
</comment>
<protein>
    <submittedName>
        <fullName evidence="1">Uncharacterized protein</fullName>
    </submittedName>
</protein>
<organism evidence="1 2">
    <name type="scientific">Zea mays</name>
    <name type="common">Maize</name>
    <dbReference type="NCBI Taxonomy" id="4577"/>
    <lineage>
        <taxon>Eukaryota</taxon>
        <taxon>Viridiplantae</taxon>
        <taxon>Streptophyta</taxon>
        <taxon>Embryophyta</taxon>
        <taxon>Tracheophyta</taxon>
        <taxon>Spermatophyta</taxon>
        <taxon>Magnoliopsida</taxon>
        <taxon>Liliopsida</taxon>
        <taxon>Poales</taxon>
        <taxon>Poaceae</taxon>
        <taxon>PACMAD clade</taxon>
        <taxon>Panicoideae</taxon>
        <taxon>Andropogonodae</taxon>
        <taxon>Andropogoneae</taxon>
        <taxon>Tripsacinae</taxon>
        <taxon>Zea</taxon>
    </lineage>
</organism>
<reference evidence="1 2" key="1">
    <citation type="journal article" date="2018" name="Nat. Genet.">
        <title>Extensive intraspecific gene order and gene structural variations between Mo17 and other maize genomes.</title>
        <authorList>
            <person name="Sun S."/>
            <person name="Zhou Y."/>
            <person name="Chen J."/>
            <person name="Shi J."/>
            <person name="Zhao H."/>
            <person name="Zhao H."/>
            <person name="Song W."/>
            <person name="Zhang M."/>
            <person name="Cui Y."/>
            <person name="Dong X."/>
            <person name="Liu H."/>
            <person name="Ma X."/>
            <person name="Jiao Y."/>
            <person name="Wang B."/>
            <person name="Wei X."/>
            <person name="Stein J.C."/>
            <person name="Glaubitz J.C."/>
            <person name="Lu F."/>
            <person name="Yu G."/>
            <person name="Liang C."/>
            <person name="Fengler K."/>
            <person name="Li B."/>
            <person name="Rafalski A."/>
            <person name="Schnable P.S."/>
            <person name="Ware D.H."/>
            <person name="Buckler E.S."/>
            <person name="Lai J."/>
        </authorList>
    </citation>
    <scope>NUCLEOTIDE SEQUENCE [LARGE SCALE GENOMIC DNA]</scope>
    <source>
        <strain evidence="2">cv. Missouri 17</strain>
        <tissue evidence="1">Seedling</tissue>
    </source>
</reference>
<dbReference type="Proteomes" id="UP000251960">
    <property type="component" value="Chromosome 8"/>
</dbReference>